<feature type="domain" description="Response regulatory" evidence="3">
    <location>
        <begin position="5"/>
        <end position="121"/>
    </location>
</feature>
<name>A0ABT9DTZ2_9PROT</name>
<dbReference type="Proteomes" id="UP001243009">
    <property type="component" value="Unassembled WGS sequence"/>
</dbReference>
<evidence type="ECO:0000256" key="2">
    <source>
        <dbReference type="PROSITE-ProRule" id="PRU00169"/>
    </source>
</evidence>
<evidence type="ECO:0000259" key="3">
    <source>
        <dbReference type="PROSITE" id="PS50110"/>
    </source>
</evidence>
<dbReference type="InterPro" id="IPR011006">
    <property type="entry name" value="CheY-like_superfamily"/>
</dbReference>
<keyword evidence="5" id="KW-1185">Reference proteome</keyword>
<dbReference type="RefSeq" id="WP_305102243.1">
    <property type="nucleotide sequence ID" value="NZ_JAUTWS010000002.1"/>
</dbReference>
<evidence type="ECO:0000313" key="4">
    <source>
        <dbReference type="EMBL" id="MDO9707378.1"/>
    </source>
</evidence>
<comment type="caution">
    <text evidence="4">The sequence shown here is derived from an EMBL/GenBank/DDBJ whole genome shotgun (WGS) entry which is preliminary data.</text>
</comment>
<dbReference type="SMART" id="SM00448">
    <property type="entry name" value="REC"/>
    <property type="match status" value="1"/>
</dbReference>
<dbReference type="EMBL" id="JAUTWS010000002">
    <property type="protein sequence ID" value="MDO9707378.1"/>
    <property type="molecule type" value="Genomic_DNA"/>
</dbReference>
<dbReference type="SUPFAM" id="SSF52172">
    <property type="entry name" value="CheY-like"/>
    <property type="match status" value="1"/>
</dbReference>
<sequence>MDGLRVLLAEDEALAAAVIGEALTDMGHAVVHAADGETALGLAAALPFDVLVTDLAMPRMTGLELIPRLRADHPDLPVVVMTGYLTEDGARMLAAPATGPTALLLKPFAVTQLVDALARIAPRAAAAGTA</sequence>
<dbReference type="InterPro" id="IPR001789">
    <property type="entry name" value="Sig_transdc_resp-reg_receiver"/>
</dbReference>
<organism evidence="4 5">
    <name type="scientific">Paracraurococcus lichenis</name>
    <dbReference type="NCBI Taxonomy" id="3064888"/>
    <lineage>
        <taxon>Bacteria</taxon>
        <taxon>Pseudomonadati</taxon>
        <taxon>Pseudomonadota</taxon>
        <taxon>Alphaproteobacteria</taxon>
        <taxon>Acetobacterales</taxon>
        <taxon>Roseomonadaceae</taxon>
        <taxon>Paracraurococcus</taxon>
    </lineage>
</organism>
<accession>A0ABT9DTZ2</accession>
<reference evidence="4 5" key="1">
    <citation type="submission" date="2023-08" db="EMBL/GenBank/DDBJ databases">
        <title>The draft genome sequence of Paracraurococcus sp. LOR1-02.</title>
        <authorList>
            <person name="Kingkaew E."/>
            <person name="Tanasupawat S."/>
        </authorList>
    </citation>
    <scope>NUCLEOTIDE SEQUENCE [LARGE SCALE GENOMIC DNA]</scope>
    <source>
        <strain evidence="4 5">LOR1-02</strain>
    </source>
</reference>
<dbReference type="Gene3D" id="3.40.50.2300">
    <property type="match status" value="1"/>
</dbReference>
<dbReference type="PROSITE" id="PS50110">
    <property type="entry name" value="RESPONSE_REGULATORY"/>
    <property type="match status" value="1"/>
</dbReference>
<keyword evidence="1 2" id="KW-0597">Phosphoprotein</keyword>
<dbReference type="PANTHER" id="PTHR44591:SF25">
    <property type="entry name" value="CHEMOTAXIS TWO-COMPONENT RESPONSE REGULATOR"/>
    <property type="match status" value="1"/>
</dbReference>
<gene>
    <name evidence="4" type="ORF">Q7A36_03405</name>
</gene>
<dbReference type="Pfam" id="PF00072">
    <property type="entry name" value="Response_reg"/>
    <property type="match status" value="1"/>
</dbReference>
<evidence type="ECO:0000256" key="1">
    <source>
        <dbReference type="ARBA" id="ARBA00022553"/>
    </source>
</evidence>
<dbReference type="InterPro" id="IPR050595">
    <property type="entry name" value="Bact_response_regulator"/>
</dbReference>
<evidence type="ECO:0000313" key="5">
    <source>
        <dbReference type="Proteomes" id="UP001243009"/>
    </source>
</evidence>
<protein>
    <submittedName>
        <fullName evidence="4">Response regulator</fullName>
    </submittedName>
</protein>
<dbReference type="PANTHER" id="PTHR44591">
    <property type="entry name" value="STRESS RESPONSE REGULATOR PROTEIN 1"/>
    <property type="match status" value="1"/>
</dbReference>
<proteinExistence type="predicted"/>
<feature type="modified residue" description="4-aspartylphosphate" evidence="2">
    <location>
        <position position="54"/>
    </location>
</feature>